<protein>
    <submittedName>
        <fullName evidence="1">Uncharacterized protein</fullName>
    </submittedName>
</protein>
<dbReference type="EMBL" id="WKLT01000033">
    <property type="protein sequence ID" value="MRY60428.1"/>
    <property type="molecule type" value="Genomic_DNA"/>
</dbReference>
<dbReference type="RefSeq" id="WP_154398280.1">
    <property type="nucleotide sequence ID" value="NZ_WKLT01000033.1"/>
</dbReference>
<dbReference type="AlphaFoldDB" id="A0A7K0GMP2"/>
<accession>A0A7K0GMP2</accession>
<evidence type="ECO:0000313" key="1">
    <source>
        <dbReference type="EMBL" id="MRY60428.1"/>
    </source>
</evidence>
<organism evidence="1 2">
    <name type="scientific">Parabacteroides distasonis</name>
    <dbReference type="NCBI Taxonomy" id="823"/>
    <lineage>
        <taxon>Bacteria</taxon>
        <taxon>Pseudomonadati</taxon>
        <taxon>Bacteroidota</taxon>
        <taxon>Bacteroidia</taxon>
        <taxon>Bacteroidales</taxon>
        <taxon>Tannerellaceae</taxon>
        <taxon>Parabacteroides</taxon>
    </lineage>
</organism>
<proteinExistence type="predicted"/>
<reference evidence="1 2" key="1">
    <citation type="journal article" date="2019" name="Nat. Med.">
        <title>A library of human gut bacterial isolates paired with longitudinal multiomics data enables mechanistic microbiome research.</title>
        <authorList>
            <person name="Poyet M."/>
            <person name="Groussin M."/>
            <person name="Gibbons S.M."/>
            <person name="Avila-Pacheco J."/>
            <person name="Jiang X."/>
            <person name="Kearney S.M."/>
            <person name="Perrotta A.R."/>
            <person name="Berdy B."/>
            <person name="Zhao S."/>
            <person name="Lieberman T.D."/>
            <person name="Swanson P.K."/>
            <person name="Smith M."/>
            <person name="Roesemann S."/>
            <person name="Alexander J.E."/>
            <person name="Rich S.A."/>
            <person name="Livny J."/>
            <person name="Vlamakis H."/>
            <person name="Clish C."/>
            <person name="Bullock K."/>
            <person name="Deik A."/>
            <person name="Scott J."/>
            <person name="Pierce K.A."/>
            <person name="Xavier R.J."/>
            <person name="Alm E.J."/>
        </authorList>
    </citation>
    <scope>NUCLEOTIDE SEQUENCE [LARGE SCALE GENOMIC DNA]</scope>
    <source>
        <strain evidence="1 2">BIOML-A41</strain>
    </source>
</reference>
<comment type="caution">
    <text evidence="1">The sequence shown here is derived from an EMBL/GenBank/DDBJ whole genome shotgun (WGS) entry which is preliminary data.</text>
</comment>
<dbReference type="Proteomes" id="UP000463337">
    <property type="component" value="Unassembled WGS sequence"/>
</dbReference>
<name>A0A7K0GMP2_PARDI</name>
<sequence length="856" mass="95406">MMEIVGFLSNEAPDDIHFTDESWHQYLETGSSSLEFTIQKTDAIYDIIKFEEATYFSIYEDGQAHVFIIAMVNENETTLKVTAVSNNTELNYEQAPKIENMTSQGILWYLERSFISNYSQIRIGVNEVLDRKRTLKYEGESDTKLARLIDICNSFDAEFEFVTTLAQGGKLKELTLNIYKENDETNQGVGRRRIDLLPLEWLPDIRRNIDYSGMITAVRSTGKDGLTYDSASMTIKNVDGQVEFVKNEGDTFFRAPIAANLFPTQLRMSGSNLNDIYHERKYQTDYETVNELLSHSLRLLRQNAYPKIEFELEMTSAQVKEYGLKIGDTLKLYNDKIKNDDGTPLLLEFRVSELIRLSSACKAVFSNYKKLKSKVPTNVLAMMEKLAAERIPYTLELSTNNGIAFKNGLGSSQIIPTLKRGAEAISGSSFVWYVNGSLSKTSDTFEVLASTVKDTAVVKVEAMVNGKVVASTEVTFTNVSDGTNGLPGKPGADGKTSYWHTAYANSADGKVDFHLTDNAGRRYFGHYTDYTLADSTDPTKYKWVDMAAPAEKIVKEQAVLKTDVKVTDEGIVTSASKTVNGQTIASMIAQRAEWVEIIAQLLKIKADMIVDGAITADKLNVAKLSSIISNLGEITGGSLTLSNHYPKKTFTQVVESNPPTYIQVKIPEHDTIMEIKEQYIRFKGTPSYMPIYATTYSVPNTVINQRGVFWTSSDYQSGLPEGSSSIEYMPVDGRGKTGIKVSSSKNIVLSSLNADIVLKASNYTDWTVSTVNRNVRWKVQGNLVIVDYDVTFSSSGNQAIVTVPTTYIPKAIMFTVKAWRADNAKDRNAQLNADGGLHILGAEANQRYCGQIFWAY</sequence>
<evidence type="ECO:0000313" key="2">
    <source>
        <dbReference type="Proteomes" id="UP000463337"/>
    </source>
</evidence>
<gene>
    <name evidence="1" type="ORF">GKD59_21500</name>
</gene>